<feature type="region of interest" description="Disordered" evidence="1">
    <location>
        <begin position="1"/>
        <end position="25"/>
    </location>
</feature>
<evidence type="ECO:0000313" key="2">
    <source>
        <dbReference type="EMBL" id="MBK3333223.1"/>
    </source>
</evidence>
<name>A0ABS1GJV8_9AQUI</name>
<organism evidence="2 3">
    <name type="scientific">Persephonella atlantica</name>
    <dbReference type="NCBI Taxonomy" id="2699429"/>
    <lineage>
        <taxon>Bacteria</taxon>
        <taxon>Pseudomonadati</taxon>
        <taxon>Aquificota</taxon>
        <taxon>Aquificia</taxon>
        <taxon>Aquificales</taxon>
        <taxon>Hydrogenothermaceae</taxon>
        <taxon>Persephonella</taxon>
    </lineage>
</organism>
<sequence length="139" mass="15702">MGKIIRFPGSDREKEAKESKTESSDKKVKSIFSTQSYIDRVREGIEDYVLKNFAVKKVLGMDVVYKENEKKEIGVIGALAYEHKRRPGTFIAEFIGKGFINKDGSVTIDLLAFRAGEPELCSSLEKIMKAKKILPQIKE</sequence>
<keyword evidence="3" id="KW-1185">Reference proteome</keyword>
<dbReference type="EMBL" id="JAACYA010000002">
    <property type="protein sequence ID" value="MBK3333223.1"/>
    <property type="molecule type" value="Genomic_DNA"/>
</dbReference>
<feature type="compositionally biased region" description="Basic and acidic residues" evidence="1">
    <location>
        <begin position="9"/>
        <end position="25"/>
    </location>
</feature>
<comment type="caution">
    <text evidence="2">The sequence shown here is derived from an EMBL/GenBank/DDBJ whole genome shotgun (WGS) entry which is preliminary data.</text>
</comment>
<evidence type="ECO:0000256" key="1">
    <source>
        <dbReference type="SAM" id="MobiDB-lite"/>
    </source>
</evidence>
<reference evidence="2 3" key="1">
    <citation type="journal article" date="2021" name="Syst. Appl. Microbiol.">
        <title>Persephonella atlantica sp. nov.: How to adapt to physico-chemical gradients in high temperature hydrothermal habitats.</title>
        <authorList>
            <person name="Francois D.X."/>
            <person name="Godfroy A."/>
            <person name="Mathien C."/>
            <person name="Aube J."/>
            <person name="Cathalot C."/>
            <person name="Lesongeur F."/>
            <person name="L'Haridon S."/>
            <person name="Philippon X."/>
            <person name="Roussel E.G."/>
        </authorList>
    </citation>
    <scope>NUCLEOTIDE SEQUENCE [LARGE SCALE GENOMIC DNA]</scope>
    <source>
        <strain evidence="2 3">MO1340</strain>
    </source>
</reference>
<dbReference type="RefSeq" id="WP_200674711.1">
    <property type="nucleotide sequence ID" value="NZ_JAACYA010000002.1"/>
</dbReference>
<dbReference type="Proteomes" id="UP000772812">
    <property type="component" value="Unassembled WGS sequence"/>
</dbReference>
<proteinExistence type="predicted"/>
<evidence type="ECO:0000313" key="3">
    <source>
        <dbReference type="Proteomes" id="UP000772812"/>
    </source>
</evidence>
<accession>A0ABS1GJV8</accession>
<protein>
    <submittedName>
        <fullName evidence="2">Uncharacterized protein</fullName>
    </submittedName>
</protein>
<gene>
    <name evidence="2" type="ORF">GWK41_09090</name>
</gene>